<protein>
    <submittedName>
        <fullName evidence="1">Uncharacterized protein</fullName>
    </submittedName>
</protein>
<reference evidence="1 2" key="1">
    <citation type="submission" date="2016-08" db="EMBL/GenBank/DDBJ databases">
        <title>Draft genome of Fabibacter sp. strain SK-8.</title>
        <authorList>
            <person name="Wong S.-K."/>
            <person name="Hamasaki K."/>
            <person name="Yoshizawa S."/>
        </authorList>
    </citation>
    <scope>NUCLEOTIDE SEQUENCE [LARGE SCALE GENOMIC DNA]</scope>
    <source>
        <strain evidence="1 2">SK-8</strain>
    </source>
</reference>
<sequence length="196" mass="22508">MEEHNSEEENQPEGLPIPEIFLNSDTKSPITNCVQCDYDLLSGGRYYVIEKVFKKYPSFQKTEILFEYAVCSKCYENMRGQLSKESMENLAAYMATKTDVQALQTRMALYPDQPEEWLSHCMIKGTPKSELTEFQMGACFKGDRLMTNYMPPFMIGGLALEEMNALLSQQTKDEMDDFMGDNFGIPPELRKDLILI</sequence>
<evidence type="ECO:0000313" key="1">
    <source>
        <dbReference type="EMBL" id="OEK05410.1"/>
    </source>
</evidence>
<proteinExistence type="predicted"/>
<comment type="caution">
    <text evidence="1">The sequence shown here is derived from an EMBL/GenBank/DDBJ whole genome shotgun (WGS) entry which is preliminary data.</text>
</comment>
<dbReference type="Proteomes" id="UP000095552">
    <property type="component" value="Unassembled WGS sequence"/>
</dbReference>
<dbReference type="STRING" id="1563681.BFP71_18645"/>
<accession>A0A1E5T216</accession>
<dbReference type="EMBL" id="MDGQ01000005">
    <property type="protein sequence ID" value="OEK05410.1"/>
    <property type="molecule type" value="Genomic_DNA"/>
</dbReference>
<keyword evidence="2" id="KW-1185">Reference proteome</keyword>
<dbReference type="OrthoDB" id="1467052at2"/>
<dbReference type="AlphaFoldDB" id="A0A1E5T216"/>
<evidence type="ECO:0000313" key="2">
    <source>
        <dbReference type="Proteomes" id="UP000095552"/>
    </source>
</evidence>
<dbReference type="RefSeq" id="WP_069836914.1">
    <property type="nucleotide sequence ID" value="NZ_MDGQ01000005.1"/>
</dbReference>
<gene>
    <name evidence="1" type="ORF">BFP71_18645</name>
</gene>
<name>A0A1E5T216_9BACT</name>
<organism evidence="1 2">
    <name type="scientific">Roseivirga misakiensis</name>
    <dbReference type="NCBI Taxonomy" id="1563681"/>
    <lineage>
        <taxon>Bacteria</taxon>
        <taxon>Pseudomonadati</taxon>
        <taxon>Bacteroidota</taxon>
        <taxon>Cytophagia</taxon>
        <taxon>Cytophagales</taxon>
        <taxon>Roseivirgaceae</taxon>
        <taxon>Roseivirga</taxon>
    </lineage>
</organism>